<protein>
    <submittedName>
        <fullName evidence="1">Uncharacterized protein</fullName>
    </submittedName>
</protein>
<evidence type="ECO:0000313" key="1">
    <source>
        <dbReference type="EMBL" id="ENU21934.1"/>
    </source>
</evidence>
<dbReference type="Proteomes" id="UP000013034">
    <property type="component" value="Unassembled WGS sequence"/>
</dbReference>
<sequence length="32" mass="3708">MSILMTGSQIILNYVTVYQPLLCALYEKEKLM</sequence>
<keyword evidence="2" id="KW-1185">Reference proteome</keyword>
<accession>A0ABP2TJC5</accession>
<name>A0ABP2TJC5_9GAMM</name>
<proteinExistence type="predicted"/>
<evidence type="ECO:0000313" key="2">
    <source>
        <dbReference type="Proteomes" id="UP000013034"/>
    </source>
</evidence>
<gene>
    <name evidence="1" type="ORF">F993_03863</name>
</gene>
<comment type="caution">
    <text evidence="1">The sequence shown here is derived from an EMBL/GenBank/DDBJ whole genome shotgun (WGS) entry which is preliminary data.</text>
</comment>
<organism evidence="1 2">
    <name type="scientific">Acinetobacter proteolyticus</name>
    <dbReference type="NCBI Taxonomy" id="1776741"/>
    <lineage>
        <taxon>Bacteria</taxon>
        <taxon>Pseudomonadati</taxon>
        <taxon>Pseudomonadota</taxon>
        <taxon>Gammaproteobacteria</taxon>
        <taxon>Moraxellales</taxon>
        <taxon>Moraxellaceae</taxon>
        <taxon>Acinetobacter</taxon>
    </lineage>
</organism>
<reference evidence="1 2" key="1">
    <citation type="submission" date="2013-02" db="EMBL/GenBank/DDBJ databases">
        <title>The Genome Sequence of Acinetobacter sp. NIPH 809.</title>
        <authorList>
            <consortium name="The Broad Institute Genome Sequencing Platform"/>
            <consortium name="The Broad Institute Genome Sequencing Center for Infectious Disease"/>
            <person name="Cerqueira G."/>
            <person name="Feldgarden M."/>
            <person name="Courvalin P."/>
            <person name="Perichon B."/>
            <person name="Grillot-Courvalin C."/>
            <person name="Clermont D."/>
            <person name="Rocha E."/>
            <person name="Yoon E.-J."/>
            <person name="Nemec A."/>
            <person name="Walker B."/>
            <person name="Young S.K."/>
            <person name="Zeng Q."/>
            <person name="Gargeya S."/>
            <person name="Fitzgerald M."/>
            <person name="Haas B."/>
            <person name="Abouelleil A."/>
            <person name="Alvarado L."/>
            <person name="Arachchi H.M."/>
            <person name="Berlin A.M."/>
            <person name="Chapman S.B."/>
            <person name="Dewar J."/>
            <person name="Goldberg J."/>
            <person name="Griggs A."/>
            <person name="Gujja S."/>
            <person name="Hansen M."/>
            <person name="Howarth C."/>
            <person name="Imamovic A."/>
            <person name="Larimer J."/>
            <person name="McCowan C."/>
            <person name="Murphy C."/>
            <person name="Neiman D."/>
            <person name="Pearson M."/>
            <person name="Priest M."/>
            <person name="Roberts A."/>
            <person name="Saif S."/>
            <person name="Shea T."/>
            <person name="Sisk P."/>
            <person name="Sykes S."/>
            <person name="Wortman J."/>
            <person name="Nusbaum C."/>
            <person name="Birren B."/>
        </authorList>
    </citation>
    <scope>NUCLEOTIDE SEQUENCE [LARGE SCALE GENOMIC DNA]</scope>
    <source>
        <strain evidence="1 2">NIPH 809</strain>
    </source>
</reference>
<dbReference type="EMBL" id="APOI01000030">
    <property type="protein sequence ID" value="ENU21934.1"/>
    <property type="molecule type" value="Genomic_DNA"/>
</dbReference>